<accession>A0A6S6XXU4</accession>
<dbReference type="PANTHER" id="PTHR43022">
    <property type="entry name" value="PROTEIN SMF"/>
    <property type="match status" value="1"/>
</dbReference>
<dbReference type="Proteomes" id="UP000515733">
    <property type="component" value="Chromosome"/>
</dbReference>
<dbReference type="KEGG" id="doe:DENOEST_3705"/>
<dbReference type="RefSeq" id="WP_145771972.1">
    <property type="nucleotide sequence ID" value="NZ_LR778301.1"/>
</dbReference>
<name>A0A6S6XXU4_9PROT</name>
<dbReference type="GO" id="GO:0009294">
    <property type="term" value="P:DNA-mediated transformation"/>
    <property type="evidence" value="ECO:0007669"/>
    <property type="project" value="InterPro"/>
</dbReference>
<dbReference type="EMBL" id="LR778301">
    <property type="protein sequence ID" value="CAB1370859.1"/>
    <property type="molecule type" value="Genomic_DNA"/>
</dbReference>
<evidence type="ECO:0000259" key="2">
    <source>
        <dbReference type="Pfam" id="PF02481"/>
    </source>
</evidence>
<dbReference type="Gene3D" id="3.40.50.450">
    <property type="match status" value="1"/>
</dbReference>
<evidence type="ECO:0000313" key="4">
    <source>
        <dbReference type="EMBL" id="CAB1370859.1"/>
    </source>
</evidence>
<dbReference type="PANTHER" id="PTHR43022:SF1">
    <property type="entry name" value="PROTEIN SMF"/>
    <property type="match status" value="1"/>
</dbReference>
<protein>
    <submittedName>
        <fullName evidence="4">Uncharacterized protein</fullName>
    </submittedName>
</protein>
<feature type="domain" description="Smf/DprA SLOG" evidence="2">
    <location>
        <begin position="79"/>
        <end position="287"/>
    </location>
</feature>
<proteinExistence type="inferred from homology"/>
<feature type="domain" description="DprA winged helix" evidence="3">
    <location>
        <begin position="320"/>
        <end position="368"/>
    </location>
</feature>
<evidence type="ECO:0000313" key="5">
    <source>
        <dbReference type="Proteomes" id="UP000515733"/>
    </source>
</evidence>
<dbReference type="SUPFAM" id="SSF102405">
    <property type="entry name" value="MCP/YpsA-like"/>
    <property type="match status" value="1"/>
</dbReference>
<dbReference type="SUPFAM" id="SSF47781">
    <property type="entry name" value="RuvA domain 2-like"/>
    <property type="match status" value="1"/>
</dbReference>
<dbReference type="Pfam" id="PF02481">
    <property type="entry name" value="DNA_processg_A"/>
    <property type="match status" value="1"/>
</dbReference>
<evidence type="ECO:0000259" key="3">
    <source>
        <dbReference type="Pfam" id="PF17782"/>
    </source>
</evidence>
<dbReference type="InterPro" id="IPR036388">
    <property type="entry name" value="WH-like_DNA-bd_sf"/>
</dbReference>
<dbReference type="Gene3D" id="1.10.10.10">
    <property type="entry name" value="Winged helix-like DNA-binding domain superfamily/Winged helix DNA-binding domain"/>
    <property type="match status" value="1"/>
</dbReference>
<dbReference type="InterPro" id="IPR041614">
    <property type="entry name" value="DprA_WH"/>
</dbReference>
<keyword evidence="5" id="KW-1185">Reference proteome</keyword>
<dbReference type="Pfam" id="PF17782">
    <property type="entry name" value="WHD_DprA"/>
    <property type="match status" value="1"/>
</dbReference>
<organism evidence="4 5">
    <name type="scientific">Denitratisoma oestradiolicum</name>
    <dbReference type="NCBI Taxonomy" id="311182"/>
    <lineage>
        <taxon>Bacteria</taxon>
        <taxon>Pseudomonadati</taxon>
        <taxon>Pseudomonadota</taxon>
        <taxon>Betaproteobacteria</taxon>
        <taxon>Nitrosomonadales</taxon>
        <taxon>Sterolibacteriaceae</taxon>
        <taxon>Denitratisoma</taxon>
    </lineage>
</organism>
<dbReference type="InterPro" id="IPR003488">
    <property type="entry name" value="DprA"/>
</dbReference>
<dbReference type="OrthoDB" id="9785707at2"/>
<gene>
    <name evidence="4" type="primary">smf</name>
    <name evidence="4" type="ORF">DENOEST_3705</name>
</gene>
<dbReference type="InterPro" id="IPR010994">
    <property type="entry name" value="RuvA_2-like"/>
</dbReference>
<reference evidence="4 5" key="1">
    <citation type="submission" date="2020-03" db="EMBL/GenBank/DDBJ databases">
        <authorList>
            <consortium name="Genoscope - CEA"/>
            <person name="William W."/>
        </authorList>
    </citation>
    <scope>NUCLEOTIDE SEQUENCE [LARGE SCALE GENOMIC DNA]</scope>
    <source>
        <strain evidence="5">DSM 16959</strain>
    </source>
</reference>
<dbReference type="NCBIfam" id="TIGR00732">
    <property type="entry name" value="dprA"/>
    <property type="match status" value="1"/>
</dbReference>
<comment type="similarity">
    <text evidence="1">Belongs to the DprA/Smf family.</text>
</comment>
<sequence length="374" mass="39032">MKLEEARDWLRLAAVPGLGGASQRLLLKAFGLPEAIFEARPTALAAVVGESLAQRIAGAEDDAALEAGLAWLAEPDNHLLTLADPEYPRSLLDTEDPPPLLYVKGRLELLGRPALAVVGSRNGTAQGERNARAFAATLSQAGLTIVSGLALGIDAAAHRGGLEGIGTTVAVIGTGPDRIYPARNAELARQIAAQGAIVSEFPVGTPALAGNFPRRNRIIAGLAQGCLVVEAAERSGSLITARLAAEAGREVFAIPGSIHSPQSRGCHKLIKQGAKLVESAQDVLEELRLTIFSERSEPDNTPSPREGGGGGFSFDVANSGEDLLLSAIGHDSCTLDTLVQRTGLTPDNLLAMLLPLELEGRLAQLPGGLYQRLA</sequence>
<dbReference type="InterPro" id="IPR057666">
    <property type="entry name" value="DrpA_SLOG"/>
</dbReference>
<evidence type="ECO:0000256" key="1">
    <source>
        <dbReference type="ARBA" id="ARBA00006525"/>
    </source>
</evidence>
<dbReference type="AlphaFoldDB" id="A0A6S6XXU4"/>